<dbReference type="EMBL" id="NJIH01000007">
    <property type="protein sequence ID" value="OWT59024.1"/>
    <property type="molecule type" value="Genomic_DNA"/>
</dbReference>
<dbReference type="NCBIfam" id="TIGR00370">
    <property type="entry name" value="5-oxoprolinase subunit PxpB"/>
    <property type="match status" value="1"/>
</dbReference>
<dbReference type="Gene3D" id="3.30.1360.40">
    <property type="match status" value="1"/>
</dbReference>
<dbReference type="PANTHER" id="PTHR34698:SF2">
    <property type="entry name" value="5-OXOPROLINASE SUBUNIT B"/>
    <property type="match status" value="1"/>
</dbReference>
<organism evidence="5 6">
    <name type="scientific">Candidimonas nitroreducens</name>
    <dbReference type="NCBI Taxonomy" id="683354"/>
    <lineage>
        <taxon>Bacteria</taxon>
        <taxon>Pseudomonadati</taxon>
        <taxon>Pseudomonadota</taxon>
        <taxon>Betaproteobacteria</taxon>
        <taxon>Burkholderiales</taxon>
        <taxon>Alcaligenaceae</taxon>
        <taxon>Candidimonas</taxon>
    </lineage>
</organism>
<evidence type="ECO:0000256" key="2">
    <source>
        <dbReference type="ARBA" id="ARBA00022801"/>
    </source>
</evidence>
<dbReference type="InterPro" id="IPR010016">
    <property type="entry name" value="PxpB"/>
</dbReference>
<reference evidence="6" key="1">
    <citation type="submission" date="2017-06" db="EMBL/GenBank/DDBJ databases">
        <title>Herbaspirillum phytohormonus sp. nov., isolated from the root nodule of Robinia pseudoacacia in lead-zinc mine.</title>
        <authorList>
            <person name="Fan M."/>
            <person name="Lin Y."/>
        </authorList>
    </citation>
    <scope>NUCLEOTIDE SEQUENCE [LARGE SCALE GENOMIC DNA]</scope>
    <source>
        <strain evidence="6">SC-089</strain>
    </source>
</reference>
<dbReference type="GO" id="GO:0005524">
    <property type="term" value="F:ATP binding"/>
    <property type="evidence" value="ECO:0007669"/>
    <property type="project" value="UniProtKB-KW"/>
</dbReference>
<keyword evidence="1" id="KW-0547">Nucleotide-binding</keyword>
<feature type="domain" description="Carboxyltransferase" evidence="4">
    <location>
        <begin position="14"/>
        <end position="219"/>
    </location>
</feature>
<sequence length="243" mass="25861">MASASLSDTPPRDWKIVPQGDRCLILRFGSGIDPAVSRRCIAAAAALRAAGLEGVRDIVPTYNSVAVHHHPGADARQARALERAIDQRLQQVFGGGFEPPAARQVDIAVCYGGAYGPDLPQVAEHCGLNEAEVVRLHSAATVQVLMLGFAAGAPYLGLIDPRLDIPRRSSPRVSLPAGSVAIANRQTMIYPESSPGGWHIIGASSVTLFDPHAEPPTLLAPGDSVRFVPVSEQEFLAAQERRR</sequence>
<dbReference type="InterPro" id="IPR029000">
    <property type="entry name" value="Cyclophilin-like_dom_sf"/>
</dbReference>
<protein>
    <submittedName>
        <fullName evidence="5">Allophanate hydrolase</fullName>
    </submittedName>
</protein>
<dbReference type="Proteomes" id="UP000214603">
    <property type="component" value="Unassembled WGS sequence"/>
</dbReference>
<evidence type="ECO:0000256" key="1">
    <source>
        <dbReference type="ARBA" id="ARBA00022741"/>
    </source>
</evidence>
<dbReference type="OrthoDB" id="9778567at2"/>
<keyword evidence="2 5" id="KW-0378">Hydrolase</keyword>
<keyword evidence="6" id="KW-1185">Reference proteome</keyword>
<name>A0A225MCL2_9BURK</name>
<dbReference type="InterPro" id="IPR003833">
    <property type="entry name" value="CT_C_D"/>
</dbReference>
<dbReference type="SUPFAM" id="SSF50891">
    <property type="entry name" value="Cyclophilin-like"/>
    <property type="match status" value="1"/>
</dbReference>
<dbReference type="SUPFAM" id="SSF160467">
    <property type="entry name" value="PH0987 N-terminal domain-like"/>
    <property type="match status" value="1"/>
</dbReference>
<evidence type="ECO:0000259" key="4">
    <source>
        <dbReference type="SMART" id="SM00796"/>
    </source>
</evidence>
<dbReference type="Gene3D" id="2.40.100.10">
    <property type="entry name" value="Cyclophilin-like"/>
    <property type="match status" value="1"/>
</dbReference>
<comment type="caution">
    <text evidence="5">The sequence shown here is derived from an EMBL/GenBank/DDBJ whole genome shotgun (WGS) entry which is preliminary data.</text>
</comment>
<evidence type="ECO:0000256" key="3">
    <source>
        <dbReference type="ARBA" id="ARBA00022840"/>
    </source>
</evidence>
<evidence type="ECO:0000313" key="5">
    <source>
        <dbReference type="EMBL" id="OWT59024.1"/>
    </source>
</evidence>
<dbReference type="PANTHER" id="PTHR34698">
    <property type="entry name" value="5-OXOPROLINASE SUBUNIT B"/>
    <property type="match status" value="1"/>
</dbReference>
<dbReference type="GO" id="GO:0016787">
    <property type="term" value="F:hydrolase activity"/>
    <property type="evidence" value="ECO:0007669"/>
    <property type="project" value="UniProtKB-KW"/>
</dbReference>
<dbReference type="RefSeq" id="WP_088603755.1">
    <property type="nucleotide sequence ID" value="NZ_NJIH01000007.1"/>
</dbReference>
<dbReference type="Pfam" id="PF02682">
    <property type="entry name" value="CT_C_D"/>
    <property type="match status" value="1"/>
</dbReference>
<proteinExistence type="predicted"/>
<dbReference type="SMART" id="SM00796">
    <property type="entry name" value="AHS1"/>
    <property type="match status" value="1"/>
</dbReference>
<evidence type="ECO:0000313" key="6">
    <source>
        <dbReference type="Proteomes" id="UP000214603"/>
    </source>
</evidence>
<dbReference type="AlphaFoldDB" id="A0A225MCL2"/>
<accession>A0A225MCL2</accession>
<keyword evidence="3" id="KW-0067">ATP-binding</keyword>
<gene>
    <name evidence="5" type="ORF">CEY11_12560</name>
</gene>